<dbReference type="Proteomes" id="UP000054623">
    <property type="component" value="Unassembled WGS sequence"/>
</dbReference>
<reference evidence="2" key="1">
    <citation type="submission" date="2014-07" db="EMBL/GenBank/DDBJ databases">
        <authorList>
            <person name="Hornung V.Bastian."/>
        </authorList>
    </citation>
    <scope>NUCLEOTIDE SEQUENCE</scope>
    <source>
        <strain evidence="2">PCE-S</strain>
    </source>
</reference>
<dbReference type="PANTHER" id="PTHR38095:SF2">
    <property type="entry name" value="ANAEROBIC DIMETHYL SULFOXIDE REDUCTASE CHAIN C"/>
    <property type="match status" value="1"/>
</dbReference>
<evidence type="ECO:0000313" key="2">
    <source>
        <dbReference type="EMBL" id="CDX01180.1"/>
    </source>
</evidence>
<reference evidence="3 4" key="2">
    <citation type="submission" date="2015-12" db="EMBL/GenBank/DDBJ databases">
        <title>Draft Genome Sequence of Desulfitobacterium hafniense Strain DH, a Sulfate-reducing Bacterium Isolated from Paddy Soils.</title>
        <authorList>
            <person name="Bao P."/>
            <person name="Zhang X."/>
            <person name="Li G."/>
        </authorList>
    </citation>
    <scope>NUCLEOTIDE SEQUENCE [LARGE SCALE GENOMIC DNA]</scope>
    <source>
        <strain evidence="3 4">DH</strain>
    </source>
</reference>
<proteinExistence type="predicted"/>
<keyword evidence="1" id="KW-0812">Transmembrane</keyword>
<dbReference type="GO" id="GO:0019645">
    <property type="term" value="P:anaerobic electron transport chain"/>
    <property type="evidence" value="ECO:0007669"/>
    <property type="project" value="InterPro"/>
</dbReference>
<feature type="transmembrane region" description="Helical" evidence="1">
    <location>
        <begin position="105"/>
        <end position="128"/>
    </location>
</feature>
<feature type="transmembrane region" description="Helical" evidence="1">
    <location>
        <begin position="38"/>
        <end position="59"/>
    </location>
</feature>
<sequence length="270" mass="28353">MEELALIIFTICVQAAVGLMLFTAVAKQLNKDGIFKTAVAPAAGLAIVGLLASFLHLGHPIAAVNTLMGFATSWLSREIWFTSAFTGLTVLAVLLIYFKPAAKKAINIFIILAAVIGLIDVLAMASVYTSSSVAAWQSNSIVVEFYAAAISMGALLFLALSAKEDTGRMRKIVAIAVAAAFVIQAVAMIPYYNGFGASDNLALQQSHAILSSTTPAMVLKWAAILVGAGLLFLPAREKSKDAPIILGATALVVLGQAVGRYLFFAIMIVS</sequence>
<feature type="transmembrane region" description="Helical" evidence="1">
    <location>
        <begin position="212"/>
        <end position="233"/>
    </location>
</feature>
<keyword evidence="1" id="KW-1133">Transmembrane helix</keyword>
<protein>
    <submittedName>
        <fullName evidence="3">DMSO reductase</fullName>
    </submittedName>
    <submittedName>
        <fullName evidence="2">Molybdopterin oxidoreductase anchor subunit</fullName>
    </submittedName>
</protein>
<evidence type="ECO:0000256" key="1">
    <source>
        <dbReference type="SAM" id="Phobius"/>
    </source>
</evidence>
<dbReference type="AlphaFoldDB" id="A0A098AYI4"/>
<dbReference type="EMBL" id="LOCK01000039">
    <property type="protein sequence ID" value="KTE90574.1"/>
    <property type="molecule type" value="Genomic_DNA"/>
</dbReference>
<dbReference type="GO" id="GO:0009390">
    <property type="term" value="C:dimethyl sulfoxide reductase complex"/>
    <property type="evidence" value="ECO:0007669"/>
    <property type="project" value="TreeGrafter"/>
</dbReference>
<feature type="transmembrane region" description="Helical" evidence="1">
    <location>
        <begin position="245"/>
        <end position="269"/>
    </location>
</feature>
<dbReference type="InterPro" id="IPR007059">
    <property type="entry name" value="DmsC"/>
</dbReference>
<gene>
    <name evidence="3" type="ORF">AT727_08250</name>
    <name evidence="2" type="ORF">DPCES_1293</name>
</gene>
<dbReference type="GO" id="GO:0005886">
    <property type="term" value="C:plasma membrane"/>
    <property type="evidence" value="ECO:0007669"/>
    <property type="project" value="TreeGrafter"/>
</dbReference>
<dbReference type="PANTHER" id="PTHR38095">
    <property type="entry name" value="ANAEROBIC DIMETHYL SULFOXIDE REDUCTASE CHAIN YNFH"/>
    <property type="match status" value="1"/>
</dbReference>
<organism evidence="2">
    <name type="scientific">Desulfitobacterium hafniense</name>
    <name type="common">Desulfitobacterium frappieri</name>
    <dbReference type="NCBI Taxonomy" id="49338"/>
    <lineage>
        <taxon>Bacteria</taxon>
        <taxon>Bacillati</taxon>
        <taxon>Bacillota</taxon>
        <taxon>Clostridia</taxon>
        <taxon>Eubacteriales</taxon>
        <taxon>Desulfitobacteriaceae</taxon>
        <taxon>Desulfitobacterium</taxon>
    </lineage>
</organism>
<feature type="transmembrane region" description="Helical" evidence="1">
    <location>
        <begin position="172"/>
        <end position="192"/>
    </location>
</feature>
<dbReference type="Gene3D" id="1.20.1630.10">
    <property type="entry name" value="Formate dehydrogenase/DMSO reductase domain"/>
    <property type="match status" value="1"/>
</dbReference>
<evidence type="ECO:0000313" key="3">
    <source>
        <dbReference type="EMBL" id="KTE90574.1"/>
    </source>
</evidence>
<dbReference type="Pfam" id="PF04976">
    <property type="entry name" value="DmsC"/>
    <property type="match status" value="1"/>
</dbReference>
<accession>A0A098AYI4</accession>
<evidence type="ECO:0000313" key="4">
    <source>
        <dbReference type="Proteomes" id="UP000054623"/>
    </source>
</evidence>
<keyword evidence="1" id="KW-0472">Membrane</keyword>
<feature type="transmembrane region" description="Helical" evidence="1">
    <location>
        <begin position="140"/>
        <end position="160"/>
    </location>
</feature>
<name>A0A098AYI4_DESHA</name>
<dbReference type="GO" id="GO:0009389">
    <property type="term" value="F:dimethyl sulfoxide reductase activity"/>
    <property type="evidence" value="ECO:0007669"/>
    <property type="project" value="TreeGrafter"/>
</dbReference>
<dbReference type="OrthoDB" id="2083322at2"/>
<feature type="transmembrane region" description="Helical" evidence="1">
    <location>
        <begin position="6"/>
        <end position="26"/>
    </location>
</feature>
<dbReference type="RefSeq" id="WP_005814567.1">
    <property type="nucleotide sequence ID" value="NZ_CABKQQ010000051.1"/>
</dbReference>
<dbReference type="EMBL" id="LK996017">
    <property type="protein sequence ID" value="CDX01180.1"/>
    <property type="molecule type" value="Genomic_DNA"/>
</dbReference>
<dbReference type="PATRIC" id="fig|49338.4.peg.1399"/>
<feature type="transmembrane region" description="Helical" evidence="1">
    <location>
        <begin position="79"/>
        <end position="98"/>
    </location>
</feature>